<dbReference type="InterPro" id="IPR036388">
    <property type="entry name" value="WH-like_DNA-bd_sf"/>
</dbReference>
<keyword evidence="2" id="KW-0678">Repressor</keyword>
<evidence type="ECO:0000256" key="5">
    <source>
        <dbReference type="ARBA" id="ARBA00023125"/>
    </source>
</evidence>
<proteinExistence type="inferred from homology"/>
<dbReference type="InterPro" id="IPR043135">
    <property type="entry name" value="Fur_C"/>
</dbReference>
<dbReference type="Pfam" id="PF01475">
    <property type="entry name" value="FUR"/>
    <property type="match status" value="1"/>
</dbReference>
<name>A0ABT1NCP1_9FIRM</name>
<evidence type="ECO:0000256" key="2">
    <source>
        <dbReference type="ARBA" id="ARBA00022491"/>
    </source>
</evidence>
<protein>
    <submittedName>
        <fullName evidence="7">Transcriptional repressor</fullName>
    </submittedName>
</protein>
<comment type="caution">
    <text evidence="7">The sequence shown here is derived from an EMBL/GenBank/DDBJ whole genome shotgun (WGS) entry which is preliminary data.</text>
</comment>
<dbReference type="Gene3D" id="3.30.1490.190">
    <property type="match status" value="1"/>
</dbReference>
<keyword evidence="6" id="KW-0804">Transcription</keyword>
<dbReference type="PANTHER" id="PTHR33202">
    <property type="entry name" value="ZINC UPTAKE REGULATION PROTEIN"/>
    <property type="match status" value="1"/>
</dbReference>
<dbReference type="RefSeq" id="WP_255226320.1">
    <property type="nucleotide sequence ID" value="NZ_JAJEKE010000002.1"/>
</dbReference>
<dbReference type="InterPro" id="IPR002481">
    <property type="entry name" value="FUR"/>
</dbReference>
<sequence>MVKVTKMLKDHGFKVTPQRLAIYNALKETKAHPGAEAIYNKLLPMYPTMSLATVYKSLEVFKSIGLVQELNLGEGSFRYDANTTQHPHIHCLKCGRVDDVNDDMIYDLLDNVKARTGYTLVKQQLYFYGYCPHCQQTH</sequence>
<evidence type="ECO:0000256" key="6">
    <source>
        <dbReference type="ARBA" id="ARBA00023163"/>
    </source>
</evidence>
<dbReference type="PANTHER" id="PTHR33202:SF8">
    <property type="entry name" value="PEROXIDE-RESPONSIVE REPRESSOR PERR"/>
    <property type="match status" value="1"/>
</dbReference>
<evidence type="ECO:0000313" key="7">
    <source>
        <dbReference type="EMBL" id="MCQ1528804.1"/>
    </source>
</evidence>
<evidence type="ECO:0000313" key="8">
    <source>
        <dbReference type="Proteomes" id="UP001651880"/>
    </source>
</evidence>
<evidence type="ECO:0000256" key="4">
    <source>
        <dbReference type="ARBA" id="ARBA00023015"/>
    </source>
</evidence>
<gene>
    <name evidence="7" type="ORF">LJD61_04485</name>
</gene>
<keyword evidence="8" id="KW-1185">Reference proteome</keyword>
<evidence type="ECO:0000256" key="3">
    <source>
        <dbReference type="ARBA" id="ARBA00022833"/>
    </source>
</evidence>
<organism evidence="7 8">
    <name type="scientific">Lutispora saccharofermentans</name>
    <dbReference type="NCBI Taxonomy" id="3024236"/>
    <lineage>
        <taxon>Bacteria</taxon>
        <taxon>Bacillati</taxon>
        <taxon>Bacillota</taxon>
        <taxon>Clostridia</taxon>
        <taxon>Lutisporales</taxon>
        <taxon>Lutisporaceae</taxon>
        <taxon>Lutispora</taxon>
    </lineage>
</organism>
<dbReference type="SUPFAM" id="SSF46785">
    <property type="entry name" value="Winged helix' DNA-binding domain"/>
    <property type="match status" value="1"/>
</dbReference>
<evidence type="ECO:0000256" key="1">
    <source>
        <dbReference type="ARBA" id="ARBA00007957"/>
    </source>
</evidence>
<keyword evidence="4" id="KW-0805">Transcription regulation</keyword>
<dbReference type="Proteomes" id="UP001651880">
    <property type="component" value="Unassembled WGS sequence"/>
</dbReference>
<keyword evidence="3" id="KW-0862">Zinc</keyword>
<accession>A0ABT1NCP1</accession>
<dbReference type="CDD" id="cd07153">
    <property type="entry name" value="Fur_like"/>
    <property type="match status" value="1"/>
</dbReference>
<keyword evidence="5" id="KW-0238">DNA-binding</keyword>
<reference evidence="7 8" key="1">
    <citation type="submission" date="2021-10" db="EMBL/GenBank/DDBJ databases">
        <title>Lutispora strain m25 sp. nov., a thermophilic, non-spore-forming bacterium isolated from a lab-scale methanogenic bioreactor digesting anaerobic sludge.</title>
        <authorList>
            <person name="El Houari A."/>
            <person name="Mcdonald J."/>
        </authorList>
    </citation>
    <scope>NUCLEOTIDE SEQUENCE [LARGE SCALE GENOMIC DNA]</scope>
    <source>
        <strain evidence="8">m25</strain>
    </source>
</reference>
<dbReference type="EMBL" id="JAJEKE010000002">
    <property type="protein sequence ID" value="MCQ1528804.1"/>
    <property type="molecule type" value="Genomic_DNA"/>
</dbReference>
<comment type="similarity">
    <text evidence="1">Belongs to the Fur family.</text>
</comment>
<dbReference type="InterPro" id="IPR036390">
    <property type="entry name" value="WH_DNA-bd_sf"/>
</dbReference>
<dbReference type="Gene3D" id="1.10.10.10">
    <property type="entry name" value="Winged helix-like DNA-binding domain superfamily/Winged helix DNA-binding domain"/>
    <property type="match status" value="1"/>
</dbReference>